<dbReference type="WBParaSite" id="SMUV_0000511801-mRNA-1">
    <property type="protein sequence ID" value="SMUV_0000511801-mRNA-1"/>
    <property type="gene ID" value="SMUV_0000511801"/>
</dbReference>
<dbReference type="InterPro" id="IPR011989">
    <property type="entry name" value="ARM-like"/>
</dbReference>
<feature type="region of interest" description="Disordered" evidence="3">
    <location>
        <begin position="601"/>
        <end position="758"/>
    </location>
</feature>
<dbReference type="PROSITE" id="PS50077">
    <property type="entry name" value="HEAT_REPEAT"/>
    <property type="match status" value="2"/>
</dbReference>
<keyword evidence="4" id="KW-1185">Reference proteome</keyword>
<proteinExistence type="predicted"/>
<protein>
    <submittedName>
        <fullName evidence="5">Non-specific serine/threonine protein kinase</fullName>
    </submittedName>
</protein>
<dbReference type="GO" id="GO:0019888">
    <property type="term" value="F:protein phosphatase regulator activity"/>
    <property type="evidence" value="ECO:0007669"/>
    <property type="project" value="TreeGrafter"/>
</dbReference>
<dbReference type="SUPFAM" id="SSF48371">
    <property type="entry name" value="ARM repeat"/>
    <property type="match status" value="1"/>
</dbReference>
<dbReference type="GO" id="GO:0008287">
    <property type="term" value="C:protein serine/threonine phosphatase complex"/>
    <property type="evidence" value="ECO:0007669"/>
    <property type="project" value="TreeGrafter"/>
</dbReference>
<name>A0A158R506_9BILA</name>
<evidence type="ECO:0000313" key="5">
    <source>
        <dbReference type="WBParaSite" id="SMUV_0000511801-mRNA-1"/>
    </source>
</evidence>
<accession>A0A158R506</accession>
<evidence type="ECO:0000313" key="4">
    <source>
        <dbReference type="Proteomes" id="UP000046393"/>
    </source>
</evidence>
<dbReference type="InterPro" id="IPR039918">
    <property type="entry name" value="PPP4R4"/>
</dbReference>
<dbReference type="InterPro" id="IPR021133">
    <property type="entry name" value="HEAT_type_2"/>
</dbReference>
<dbReference type="PANTHER" id="PTHR21467:SF0">
    <property type="entry name" value="SERINE_THREONINE-PROTEIN PHOSPHATASE 4 REGULATORY SUBUNIT 4"/>
    <property type="match status" value="1"/>
</dbReference>
<feature type="compositionally biased region" description="Low complexity" evidence="3">
    <location>
        <begin position="605"/>
        <end position="618"/>
    </location>
</feature>
<feature type="coiled-coil region" evidence="2">
    <location>
        <begin position="477"/>
        <end position="504"/>
    </location>
</feature>
<feature type="compositionally biased region" description="Polar residues" evidence="3">
    <location>
        <begin position="685"/>
        <end position="720"/>
    </location>
</feature>
<feature type="compositionally biased region" description="Low complexity" evidence="3">
    <location>
        <begin position="721"/>
        <end position="730"/>
    </location>
</feature>
<feature type="repeat" description="HEAT" evidence="1">
    <location>
        <begin position="94"/>
        <end position="132"/>
    </location>
</feature>
<dbReference type="AlphaFoldDB" id="A0A158R506"/>
<feature type="repeat" description="HEAT" evidence="1">
    <location>
        <begin position="54"/>
        <end position="86"/>
    </location>
</feature>
<evidence type="ECO:0000256" key="2">
    <source>
        <dbReference type="SAM" id="Coils"/>
    </source>
</evidence>
<dbReference type="STRING" id="451379.A0A158R506"/>
<feature type="compositionally biased region" description="Polar residues" evidence="3">
    <location>
        <begin position="631"/>
        <end position="647"/>
    </location>
</feature>
<dbReference type="GO" id="GO:0005829">
    <property type="term" value="C:cytosol"/>
    <property type="evidence" value="ECO:0007669"/>
    <property type="project" value="TreeGrafter"/>
</dbReference>
<dbReference type="Gene3D" id="1.25.10.10">
    <property type="entry name" value="Leucine-rich Repeat Variant"/>
    <property type="match status" value="1"/>
</dbReference>
<sequence length="758" mass="85025">MYPNITDSLLRFQILPVAISQTEPSQRVQRRVIAAKLIEKLCSVLPPVDVHKELAPCAQMLARDTNPNVRSSIAQRLGVIAQSLDNVNDSASLLLPCLVELCKDDDLCVREAILNTIAVCLPHFSKESQKSSIIPLLKKSTEQAIFLQDETLSVVAKNFGQWIFTLKDVMMLKDRKWFLDAYIRIANLAQNSSVASSASSTSFSPNYLLVSARRMCAYNFPCIVMVYGKECFNDRLLPLLESYCSDLDDDVRSAVAAGFHEIVNFYPNDPGLIRPFIELIRDGAAEVVGHLTSNLDKILTAFYKCLAGMNETDTAAVNRAQLNRIIIGCNRLIRGAGSWRAHQSYLTNIAVIRKYIPTKDLFISFVPMLKQEVLTARAIPCRIAAAVTLLLFMKENPDGKERQAIIDFFVHSVAKHRSCHRRRLMLDVTPPLMLHFSRDFFHNYLLDSVLGMSADPISNIRLQLCHLLPKIKENLILPQDEDILQKLEKTVRELLANETNLYTRQLLQSYACELSVTGTKLKRDKLDEEKRKDEQEIWSRSTEKENEMAVKICVNPVKSSEQRSVANKDKVPVLANKSSLGNLSRHSDTLPWRTCVQSKPKTAIVRPQPQVVVVQRSPSPMPRSDRKSILPLSNLNKDTNNSSTSGRFSIPRPSVVRVRDKQPLRQQNSANISKNTNLDLPPQPRSTNSASSGLRRSATSSTGFGAKSSSQRSLQTGLMTSRSSSCLRSPSPSPIKVQSFSSIERRPMHMSMRIRAVD</sequence>
<evidence type="ECO:0000256" key="3">
    <source>
        <dbReference type="SAM" id="MobiDB-lite"/>
    </source>
</evidence>
<feature type="compositionally biased region" description="Polar residues" evidence="3">
    <location>
        <begin position="664"/>
        <end position="678"/>
    </location>
</feature>
<dbReference type="Proteomes" id="UP000046393">
    <property type="component" value="Unplaced"/>
</dbReference>
<keyword evidence="2" id="KW-0175">Coiled coil</keyword>
<dbReference type="InterPro" id="IPR016024">
    <property type="entry name" value="ARM-type_fold"/>
</dbReference>
<evidence type="ECO:0000256" key="1">
    <source>
        <dbReference type="PROSITE-ProRule" id="PRU00103"/>
    </source>
</evidence>
<reference evidence="5" key="1">
    <citation type="submission" date="2016-04" db="UniProtKB">
        <authorList>
            <consortium name="WormBaseParasite"/>
        </authorList>
    </citation>
    <scope>IDENTIFICATION</scope>
</reference>
<organism evidence="4 5">
    <name type="scientific">Syphacia muris</name>
    <dbReference type="NCBI Taxonomy" id="451379"/>
    <lineage>
        <taxon>Eukaryota</taxon>
        <taxon>Metazoa</taxon>
        <taxon>Ecdysozoa</taxon>
        <taxon>Nematoda</taxon>
        <taxon>Chromadorea</taxon>
        <taxon>Rhabditida</taxon>
        <taxon>Spirurina</taxon>
        <taxon>Oxyuridomorpha</taxon>
        <taxon>Oxyuroidea</taxon>
        <taxon>Oxyuridae</taxon>
        <taxon>Syphacia</taxon>
    </lineage>
</organism>
<dbReference type="PANTHER" id="PTHR21467">
    <property type="entry name" value="PROTEIN PHOSPHATASE 4 REGULATORY SUBUNIT 4 PPP4R4"/>
    <property type="match status" value="1"/>
</dbReference>